<feature type="domain" description="PLD phosphodiesterase" evidence="14">
    <location>
        <begin position="243"/>
        <end position="270"/>
    </location>
</feature>
<evidence type="ECO:0000256" key="6">
    <source>
        <dbReference type="ARBA" id="ARBA00022737"/>
    </source>
</evidence>
<evidence type="ECO:0000259" key="14">
    <source>
        <dbReference type="PROSITE" id="PS50035"/>
    </source>
</evidence>
<evidence type="ECO:0000256" key="1">
    <source>
        <dbReference type="ARBA" id="ARBA00004651"/>
    </source>
</evidence>
<dbReference type="InterPro" id="IPR025202">
    <property type="entry name" value="PLD-like_dom"/>
</dbReference>
<dbReference type="CDD" id="cd09160">
    <property type="entry name" value="PLDc_SMU_988_like_2"/>
    <property type="match status" value="1"/>
</dbReference>
<evidence type="ECO:0000313" key="16">
    <source>
        <dbReference type="Proteomes" id="UP001285244"/>
    </source>
</evidence>
<accession>A0ABU4WII4</accession>
<keyword evidence="2" id="KW-1003">Cell membrane</keyword>
<sequence>MEKVKKVLLSRMMVMLYVIVFEILILVWLFSLFPAVTGYISIGLRVLSVLVVLAIIRNSRHLSSDLMWIILILLFPVGGTALYLFLILNLVSSRTFKSIRKEEKKTERYAYQDPQVFQELVNSEPSLASLFRFIPNEGFSFYKNTQTNYYPLGELGFPHMLADMKQAKKYIFMEYFIIEPGRMWNQMLEILEEKVKEGVEVRVMYDDMGSMNTLPFDYVKELEAKGIKATSFNRINPALNIVMNHRDHRKIMVIDGVIGYSGGINLADEYINKKERFGHWKDNVIRLEGPAVWGYLKIFLTNWNALRHEDNDYTIFQVEGHEMPSSGFVAPYAETPLDDELTSQCIYEDILNSATRYVYIMTPYLIIDSSMVNTLIHTAKKGVDVRLILPGVPDKKVIWNIGRSFYKQLMDGGVKIYQYRPGFVHSKVFVSDDRIATVGTINLDYRSLYLHFENGTLLFKNEAVQEVVQDMQMTLKACDQMHKENIKLGVFRNFILSILRIFAPML</sequence>
<dbReference type="PROSITE" id="PS50035">
    <property type="entry name" value="PLD"/>
    <property type="match status" value="2"/>
</dbReference>
<protein>
    <recommendedName>
        <fullName evidence="12">Cardiolipin synthase</fullName>
        <ecNumber evidence="12">2.7.8.-</ecNumber>
    </recommendedName>
</protein>
<dbReference type="SMART" id="SM00155">
    <property type="entry name" value="PLDc"/>
    <property type="match status" value="2"/>
</dbReference>
<dbReference type="Proteomes" id="UP001285244">
    <property type="component" value="Unassembled WGS sequence"/>
</dbReference>
<reference evidence="15 16" key="1">
    <citation type="submission" date="2022-03" db="EMBL/GenBank/DDBJ databases">
        <title>Novel taxa within the pig intestine.</title>
        <authorList>
            <person name="Wylensek D."/>
            <person name="Bishof K."/>
            <person name="Afrizal A."/>
            <person name="Clavel T."/>
        </authorList>
    </citation>
    <scope>NUCLEOTIDE SEQUENCE [LARGE SCALE GENOMIC DNA]</scope>
    <source>
        <strain evidence="15 16">Cla-KB-P134</strain>
    </source>
</reference>
<dbReference type="Pfam" id="PF13396">
    <property type="entry name" value="PLDc_N"/>
    <property type="match status" value="1"/>
</dbReference>
<organism evidence="15 16">
    <name type="scientific">Absicoccus intestinalis</name>
    <dbReference type="NCBI Taxonomy" id="2926319"/>
    <lineage>
        <taxon>Bacteria</taxon>
        <taxon>Bacillati</taxon>
        <taxon>Bacillota</taxon>
        <taxon>Erysipelotrichia</taxon>
        <taxon>Erysipelotrichales</taxon>
        <taxon>Erysipelotrichaceae</taxon>
        <taxon>Absicoccus</taxon>
    </lineage>
</organism>
<comment type="subcellular location">
    <subcellularLocation>
        <location evidence="1">Cell membrane</location>
        <topology evidence="1">Multi-pass membrane protein</topology>
    </subcellularLocation>
</comment>
<evidence type="ECO:0000313" key="15">
    <source>
        <dbReference type="EMBL" id="MDX8416362.1"/>
    </source>
</evidence>
<dbReference type="RefSeq" id="WP_320324699.1">
    <property type="nucleotide sequence ID" value="NZ_JALBUS010000001.1"/>
</dbReference>
<dbReference type="EMBL" id="JALBUS010000001">
    <property type="protein sequence ID" value="MDX8416362.1"/>
    <property type="molecule type" value="Genomic_DNA"/>
</dbReference>
<evidence type="ECO:0000256" key="10">
    <source>
        <dbReference type="ARBA" id="ARBA00023209"/>
    </source>
</evidence>
<keyword evidence="10" id="KW-0594">Phospholipid biosynthesis</keyword>
<dbReference type="SUPFAM" id="SSF56024">
    <property type="entry name" value="Phospholipase D/nuclease"/>
    <property type="match status" value="2"/>
</dbReference>
<evidence type="ECO:0000256" key="12">
    <source>
        <dbReference type="NCBIfam" id="TIGR04265"/>
    </source>
</evidence>
<dbReference type="Pfam" id="PF13091">
    <property type="entry name" value="PLDc_2"/>
    <property type="match status" value="2"/>
</dbReference>
<keyword evidence="8" id="KW-0443">Lipid metabolism</keyword>
<dbReference type="InterPro" id="IPR001736">
    <property type="entry name" value="PLipase_D/transphosphatidylase"/>
</dbReference>
<feature type="transmembrane region" description="Helical" evidence="13">
    <location>
        <begin position="36"/>
        <end position="56"/>
    </location>
</feature>
<feature type="domain" description="PLD phosphodiesterase" evidence="14">
    <location>
        <begin position="420"/>
        <end position="447"/>
    </location>
</feature>
<dbReference type="PANTHER" id="PTHR21248:SF22">
    <property type="entry name" value="PHOSPHOLIPASE D"/>
    <property type="match status" value="1"/>
</dbReference>
<dbReference type="NCBIfam" id="TIGR04265">
    <property type="entry name" value="bac_cardiolipin"/>
    <property type="match status" value="1"/>
</dbReference>
<keyword evidence="6" id="KW-0677">Repeat</keyword>
<comment type="caution">
    <text evidence="15">The sequence shown here is derived from an EMBL/GenBank/DDBJ whole genome shotgun (WGS) entry which is preliminary data.</text>
</comment>
<dbReference type="CDD" id="cd09154">
    <property type="entry name" value="PLDc_SMU_988_like_1"/>
    <property type="match status" value="1"/>
</dbReference>
<keyword evidence="11" id="KW-1208">Phospholipid metabolism</keyword>
<evidence type="ECO:0000256" key="11">
    <source>
        <dbReference type="ARBA" id="ARBA00023264"/>
    </source>
</evidence>
<gene>
    <name evidence="15" type="primary">cls</name>
    <name evidence="15" type="ORF">MOZ64_00685</name>
</gene>
<feature type="transmembrane region" description="Helical" evidence="13">
    <location>
        <begin position="68"/>
        <end position="91"/>
    </location>
</feature>
<keyword evidence="5 13" id="KW-0812">Transmembrane</keyword>
<evidence type="ECO:0000256" key="2">
    <source>
        <dbReference type="ARBA" id="ARBA00022475"/>
    </source>
</evidence>
<keyword evidence="7 13" id="KW-1133">Transmembrane helix</keyword>
<evidence type="ECO:0000256" key="8">
    <source>
        <dbReference type="ARBA" id="ARBA00023098"/>
    </source>
</evidence>
<dbReference type="EC" id="2.7.8.-" evidence="12"/>
<keyword evidence="16" id="KW-1185">Reference proteome</keyword>
<evidence type="ECO:0000256" key="4">
    <source>
        <dbReference type="ARBA" id="ARBA00022679"/>
    </source>
</evidence>
<proteinExistence type="predicted"/>
<keyword evidence="3" id="KW-0444">Lipid biosynthesis</keyword>
<name>A0ABU4WII4_9FIRM</name>
<dbReference type="PANTHER" id="PTHR21248">
    <property type="entry name" value="CARDIOLIPIN SYNTHASE"/>
    <property type="match status" value="1"/>
</dbReference>
<evidence type="ECO:0000256" key="9">
    <source>
        <dbReference type="ARBA" id="ARBA00023136"/>
    </source>
</evidence>
<keyword evidence="4" id="KW-0808">Transferase</keyword>
<evidence type="ECO:0000256" key="3">
    <source>
        <dbReference type="ARBA" id="ARBA00022516"/>
    </source>
</evidence>
<evidence type="ECO:0000256" key="5">
    <source>
        <dbReference type="ARBA" id="ARBA00022692"/>
    </source>
</evidence>
<dbReference type="Gene3D" id="3.30.870.10">
    <property type="entry name" value="Endonuclease Chain A"/>
    <property type="match status" value="2"/>
</dbReference>
<dbReference type="InterPro" id="IPR027379">
    <property type="entry name" value="CLS_N"/>
</dbReference>
<evidence type="ECO:0000256" key="7">
    <source>
        <dbReference type="ARBA" id="ARBA00022989"/>
    </source>
</evidence>
<evidence type="ECO:0000256" key="13">
    <source>
        <dbReference type="SAM" id="Phobius"/>
    </source>
</evidence>
<feature type="transmembrane region" description="Helical" evidence="13">
    <location>
        <begin position="12"/>
        <end position="30"/>
    </location>
</feature>
<dbReference type="InterPro" id="IPR022924">
    <property type="entry name" value="Cardiolipin_synthase"/>
</dbReference>
<keyword evidence="9 13" id="KW-0472">Membrane</keyword>